<comment type="similarity">
    <text evidence="3">Belongs to the DAMOX/DASOX family.</text>
</comment>
<accession>A0AAQ4EC62</accession>
<evidence type="ECO:0000256" key="4">
    <source>
        <dbReference type="ARBA" id="ARBA00022630"/>
    </source>
</evidence>
<protein>
    <recommendedName>
        <fullName evidence="8">FAD dependent oxidoreductase domain-containing protein</fullName>
    </recommendedName>
</protein>
<dbReference type="Gene3D" id="3.40.50.720">
    <property type="entry name" value="NAD(P)-binding Rossmann-like Domain"/>
    <property type="match status" value="1"/>
</dbReference>
<evidence type="ECO:0000256" key="7">
    <source>
        <dbReference type="SAM" id="Phobius"/>
    </source>
</evidence>
<feature type="domain" description="FAD dependent oxidoreductase" evidence="8">
    <location>
        <begin position="86"/>
        <end position="402"/>
    </location>
</feature>
<dbReference type="GO" id="GO:0071949">
    <property type="term" value="F:FAD binding"/>
    <property type="evidence" value="ECO:0007669"/>
    <property type="project" value="InterPro"/>
</dbReference>
<keyword evidence="7" id="KW-0812">Transmembrane</keyword>
<evidence type="ECO:0000256" key="2">
    <source>
        <dbReference type="ARBA" id="ARBA00004253"/>
    </source>
</evidence>
<dbReference type="InterPro" id="IPR006181">
    <property type="entry name" value="D-amino_acid_oxidase_CS"/>
</dbReference>
<keyword evidence="6" id="KW-0560">Oxidoreductase</keyword>
<keyword evidence="10" id="KW-1185">Reference proteome</keyword>
<proteinExistence type="inferred from homology"/>
<keyword evidence="7" id="KW-0472">Membrane</keyword>
<comment type="subcellular location">
    <subcellularLocation>
        <location evidence="2">Peroxisome matrix</location>
    </subcellularLocation>
</comment>
<dbReference type="SUPFAM" id="SSF51971">
    <property type="entry name" value="Nucleotide-binding domain"/>
    <property type="match status" value="1"/>
</dbReference>
<evidence type="ECO:0000256" key="1">
    <source>
        <dbReference type="ARBA" id="ARBA00001974"/>
    </source>
</evidence>
<sequence length="419" mass="47033">MPKSKGNDAERLKWRCDWAFKLGVQTRRHSIWTIISKALSFLVLITRLLLVRPRRVRARKYFARECKKKMPAHQSQVGNAARKKRLAVVGAGVVGLSTALCIQESIPGTSVTVIADRFIEDTLSFGAAGFFRPDENIGPTLEITREWYRTTFQHYEALLRSNTAEAAGIKKLSGYALSSSNPEKLVNGTMKELCGGLRPITKGELKNFPSKYKHGIFYNSILADPRKYLKWLTDKIISNGGQLKNQTIKDLRDLEEFCVVVNCSGLRAKELTQDPLLTPVRGQVIKVLAPWVTQFYYANGCYILPGTEYVTLGGTKQLGDWNIQVSQHDRDYIWSICTAVLPSLKDCKVIEDWVGLRPFRQPIRIEAEVLGCGKNKCKVVHNYGHGAHGINTSWGTALHATRLVYEILQPQTASIVAKL</sequence>
<evidence type="ECO:0000259" key="8">
    <source>
        <dbReference type="Pfam" id="PF01266"/>
    </source>
</evidence>
<dbReference type="AlphaFoldDB" id="A0AAQ4EC62"/>
<dbReference type="PANTHER" id="PTHR11530:SF11">
    <property type="entry name" value="D-ASPARTATE OXIDASE"/>
    <property type="match status" value="1"/>
</dbReference>
<keyword evidence="5" id="KW-0274">FAD</keyword>
<dbReference type="Pfam" id="PF01266">
    <property type="entry name" value="DAO"/>
    <property type="match status" value="1"/>
</dbReference>
<dbReference type="EMBL" id="JARKHS020018397">
    <property type="protein sequence ID" value="KAK8772367.1"/>
    <property type="molecule type" value="Genomic_DNA"/>
</dbReference>
<comment type="caution">
    <text evidence="9">The sequence shown here is derived from an EMBL/GenBank/DDBJ whole genome shotgun (WGS) entry which is preliminary data.</text>
</comment>
<gene>
    <name evidence="9" type="ORF">V5799_024390</name>
</gene>
<evidence type="ECO:0000256" key="5">
    <source>
        <dbReference type="ARBA" id="ARBA00022827"/>
    </source>
</evidence>
<dbReference type="Proteomes" id="UP001321473">
    <property type="component" value="Unassembled WGS sequence"/>
</dbReference>
<keyword evidence="7" id="KW-1133">Transmembrane helix</keyword>
<dbReference type="PROSITE" id="PS00677">
    <property type="entry name" value="DAO"/>
    <property type="match status" value="1"/>
</dbReference>
<organism evidence="9 10">
    <name type="scientific">Amblyomma americanum</name>
    <name type="common">Lone star tick</name>
    <dbReference type="NCBI Taxonomy" id="6943"/>
    <lineage>
        <taxon>Eukaryota</taxon>
        <taxon>Metazoa</taxon>
        <taxon>Ecdysozoa</taxon>
        <taxon>Arthropoda</taxon>
        <taxon>Chelicerata</taxon>
        <taxon>Arachnida</taxon>
        <taxon>Acari</taxon>
        <taxon>Parasitiformes</taxon>
        <taxon>Ixodida</taxon>
        <taxon>Ixodoidea</taxon>
        <taxon>Ixodidae</taxon>
        <taxon>Amblyomminae</taxon>
        <taxon>Amblyomma</taxon>
    </lineage>
</organism>
<evidence type="ECO:0000256" key="6">
    <source>
        <dbReference type="ARBA" id="ARBA00023002"/>
    </source>
</evidence>
<evidence type="ECO:0000313" key="9">
    <source>
        <dbReference type="EMBL" id="KAK8772367.1"/>
    </source>
</evidence>
<dbReference type="GO" id="GO:0003884">
    <property type="term" value="F:D-amino-acid oxidase activity"/>
    <property type="evidence" value="ECO:0007669"/>
    <property type="project" value="InterPro"/>
</dbReference>
<keyword evidence="4" id="KW-0285">Flavoprotein</keyword>
<evidence type="ECO:0000256" key="3">
    <source>
        <dbReference type="ARBA" id="ARBA00006730"/>
    </source>
</evidence>
<feature type="transmembrane region" description="Helical" evidence="7">
    <location>
        <begin position="31"/>
        <end position="50"/>
    </location>
</feature>
<dbReference type="PANTHER" id="PTHR11530">
    <property type="entry name" value="D-AMINO ACID OXIDASE"/>
    <property type="match status" value="1"/>
</dbReference>
<evidence type="ECO:0000313" key="10">
    <source>
        <dbReference type="Proteomes" id="UP001321473"/>
    </source>
</evidence>
<dbReference type="GO" id="GO:0005782">
    <property type="term" value="C:peroxisomal matrix"/>
    <property type="evidence" value="ECO:0007669"/>
    <property type="project" value="UniProtKB-SubCell"/>
</dbReference>
<reference evidence="9 10" key="1">
    <citation type="journal article" date="2023" name="Arcadia Sci">
        <title>De novo assembly of a long-read Amblyomma americanum tick genome.</title>
        <authorList>
            <person name="Chou S."/>
            <person name="Poskanzer K.E."/>
            <person name="Rollins M."/>
            <person name="Thuy-Boun P.S."/>
        </authorList>
    </citation>
    <scope>NUCLEOTIDE SEQUENCE [LARGE SCALE GENOMIC DNA]</scope>
    <source>
        <strain evidence="9">F_SG_1</strain>
        <tissue evidence="9">Salivary glands</tissue>
    </source>
</reference>
<dbReference type="GO" id="GO:0019478">
    <property type="term" value="P:D-amino acid catabolic process"/>
    <property type="evidence" value="ECO:0007669"/>
    <property type="project" value="TreeGrafter"/>
</dbReference>
<dbReference type="SUPFAM" id="SSF54373">
    <property type="entry name" value="FAD-linked reductases, C-terminal domain"/>
    <property type="match status" value="1"/>
</dbReference>
<dbReference type="Gene3D" id="3.30.9.10">
    <property type="entry name" value="D-Amino Acid Oxidase, subunit A, domain 2"/>
    <property type="match status" value="1"/>
</dbReference>
<comment type="cofactor">
    <cofactor evidence="1">
        <name>FAD</name>
        <dbReference type="ChEBI" id="CHEBI:57692"/>
    </cofactor>
</comment>
<name>A0AAQ4EC62_AMBAM</name>
<dbReference type="InterPro" id="IPR023209">
    <property type="entry name" value="DAO"/>
</dbReference>
<dbReference type="InterPro" id="IPR006076">
    <property type="entry name" value="FAD-dep_OxRdtase"/>
</dbReference>